<accession>A0A6C0IWT1</accession>
<sequence length="202" mass="24013">MFYLASTRFNNETYQENMNYRKKKGLKVIYGTCVRIQARYSLDTILFVIEMNNETNKVEGISIIRNRLSDDNNKSKIYTNSDYNRYVYVGEYWLSREEIIANGDSELIEIFDLILFKGKSHVKRQAGISILTKKLMTNWDYELVDLEQRVKNLFLNSFRNVENNNIFENNLKTELDIENNISKNNLKRKKTRNSDIEFVIED</sequence>
<protein>
    <submittedName>
        <fullName evidence="1">Uncharacterized protein</fullName>
    </submittedName>
</protein>
<dbReference type="AlphaFoldDB" id="A0A6C0IWT1"/>
<dbReference type="EMBL" id="MN740249">
    <property type="protein sequence ID" value="QHT95973.1"/>
    <property type="molecule type" value="Genomic_DNA"/>
</dbReference>
<name>A0A6C0IWT1_9ZZZZ</name>
<evidence type="ECO:0000313" key="1">
    <source>
        <dbReference type="EMBL" id="QHT95973.1"/>
    </source>
</evidence>
<reference evidence="1" key="1">
    <citation type="journal article" date="2020" name="Nature">
        <title>Giant virus diversity and host interactions through global metagenomics.</title>
        <authorList>
            <person name="Schulz F."/>
            <person name="Roux S."/>
            <person name="Paez-Espino D."/>
            <person name="Jungbluth S."/>
            <person name="Walsh D.A."/>
            <person name="Denef V.J."/>
            <person name="McMahon K.D."/>
            <person name="Konstantinidis K.T."/>
            <person name="Eloe-Fadrosh E.A."/>
            <person name="Kyrpides N.C."/>
            <person name="Woyke T."/>
        </authorList>
    </citation>
    <scope>NUCLEOTIDE SEQUENCE</scope>
    <source>
        <strain evidence="1">GVMAG-M-3300024301-20</strain>
    </source>
</reference>
<organism evidence="1">
    <name type="scientific">viral metagenome</name>
    <dbReference type="NCBI Taxonomy" id="1070528"/>
    <lineage>
        <taxon>unclassified sequences</taxon>
        <taxon>metagenomes</taxon>
        <taxon>organismal metagenomes</taxon>
    </lineage>
</organism>
<proteinExistence type="predicted"/>